<keyword evidence="5" id="KW-1185">Reference proteome</keyword>
<name>A0ABW2F4K4_9BACL</name>
<feature type="DNA-binding region" description="H-T-H motif" evidence="2">
    <location>
        <begin position="34"/>
        <end position="53"/>
    </location>
</feature>
<evidence type="ECO:0000313" key="4">
    <source>
        <dbReference type="EMBL" id="MFC7148143.1"/>
    </source>
</evidence>
<feature type="domain" description="HTH tetR-type" evidence="3">
    <location>
        <begin position="11"/>
        <end position="71"/>
    </location>
</feature>
<organism evidence="4 5">
    <name type="scientific">Cohnella cellulosilytica</name>
    <dbReference type="NCBI Taxonomy" id="986710"/>
    <lineage>
        <taxon>Bacteria</taxon>
        <taxon>Bacillati</taxon>
        <taxon>Bacillota</taxon>
        <taxon>Bacilli</taxon>
        <taxon>Bacillales</taxon>
        <taxon>Paenibacillaceae</taxon>
        <taxon>Cohnella</taxon>
    </lineage>
</organism>
<comment type="caution">
    <text evidence="4">The sequence shown here is derived from an EMBL/GenBank/DDBJ whole genome shotgun (WGS) entry which is preliminary data.</text>
</comment>
<gene>
    <name evidence="4" type="ORF">ACFQMJ_06290</name>
</gene>
<evidence type="ECO:0000313" key="5">
    <source>
        <dbReference type="Proteomes" id="UP001596378"/>
    </source>
</evidence>
<keyword evidence="1 2" id="KW-0238">DNA-binding</keyword>
<evidence type="ECO:0000256" key="2">
    <source>
        <dbReference type="PROSITE-ProRule" id="PRU00335"/>
    </source>
</evidence>
<evidence type="ECO:0000256" key="1">
    <source>
        <dbReference type="ARBA" id="ARBA00023125"/>
    </source>
</evidence>
<dbReference type="RefSeq" id="WP_378047525.1">
    <property type="nucleotide sequence ID" value="NZ_JBHMDN010000013.1"/>
</dbReference>
<dbReference type="EMBL" id="JBHTAI010000003">
    <property type="protein sequence ID" value="MFC7148143.1"/>
    <property type="molecule type" value="Genomic_DNA"/>
</dbReference>
<dbReference type="InterPro" id="IPR041483">
    <property type="entry name" value="TetR_C_34"/>
</dbReference>
<reference evidence="5" key="1">
    <citation type="journal article" date="2019" name="Int. J. Syst. Evol. Microbiol.">
        <title>The Global Catalogue of Microorganisms (GCM) 10K type strain sequencing project: providing services to taxonomists for standard genome sequencing and annotation.</title>
        <authorList>
            <consortium name="The Broad Institute Genomics Platform"/>
            <consortium name="The Broad Institute Genome Sequencing Center for Infectious Disease"/>
            <person name="Wu L."/>
            <person name="Ma J."/>
        </authorList>
    </citation>
    <scope>NUCLEOTIDE SEQUENCE [LARGE SCALE GENOMIC DNA]</scope>
    <source>
        <strain evidence="5">KCTC 12907</strain>
    </source>
</reference>
<dbReference type="InterPro" id="IPR009057">
    <property type="entry name" value="Homeodomain-like_sf"/>
</dbReference>
<accession>A0ABW2F4K4</accession>
<dbReference type="PROSITE" id="PS50977">
    <property type="entry name" value="HTH_TETR_2"/>
    <property type="match status" value="1"/>
</dbReference>
<dbReference type="Gene3D" id="1.10.357.10">
    <property type="entry name" value="Tetracycline Repressor, domain 2"/>
    <property type="match status" value="1"/>
</dbReference>
<sequence>MKRAMTETAKAEKAKQILQIATEMYRGSTFEALKMSSVAKAANVSNGTLFFYYKTKEILFMEMLFLEYEKRFDHLLDLLRPCGKMTYEQFKAFFLGEMDGLLDADSLLIRLSVIKSTVLEKNIDQETAVKGSLYLHDSFRRIAEAMMEKADFLSAEAFYELMLAQNAIIVGYVNMAVLPQAIEEAIDEHGLHGFRLDFRHSALTAMAYYLDGWFAKRGSST</sequence>
<dbReference type="InterPro" id="IPR001647">
    <property type="entry name" value="HTH_TetR"/>
</dbReference>
<dbReference type="Pfam" id="PF17929">
    <property type="entry name" value="TetR_C_34"/>
    <property type="match status" value="1"/>
</dbReference>
<proteinExistence type="predicted"/>
<evidence type="ECO:0000259" key="3">
    <source>
        <dbReference type="PROSITE" id="PS50977"/>
    </source>
</evidence>
<protein>
    <submittedName>
        <fullName evidence="4">TetR family transcriptional regulator</fullName>
    </submittedName>
</protein>
<dbReference type="SUPFAM" id="SSF46689">
    <property type="entry name" value="Homeodomain-like"/>
    <property type="match status" value="1"/>
</dbReference>
<dbReference type="Proteomes" id="UP001596378">
    <property type="component" value="Unassembled WGS sequence"/>
</dbReference>
<dbReference type="Pfam" id="PF00440">
    <property type="entry name" value="TetR_N"/>
    <property type="match status" value="1"/>
</dbReference>